<gene>
    <name evidence="1" type="primary">jg27108</name>
    <name evidence="1" type="ORF">PAEG_LOCUS3924</name>
</gene>
<dbReference type="EMBL" id="CAKXAJ010013079">
    <property type="protein sequence ID" value="CAH2215839.1"/>
    <property type="molecule type" value="Genomic_DNA"/>
</dbReference>
<reference evidence="1" key="1">
    <citation type="submission" date="2022-03" db="EMBL/GenBank/DDBJ databases">
        <authorList>
            <person name="Lindestad O."/>
        </authorList>
    </citation>
    <scope>NUCLEOTIDE SEQUENCE</scope>
</reference>
<accession>A0A8S4QP69</accession>
<name>A0A8S4QP69_9NEOP</name>
<proteinExistence type="predicted"/>
<dbReference type="AlphaFoldDB" id="A0A8S4QP69"/>
<dbReference type="Proteomes" id="UP000838756">
    <property type="component" value="Unassembled WGS sequence"/>
</dbReference>
<organism evidence="1 2">
    <name type="scientific">Pararge aegeria aegeria</name>
    <dbReference type="NCBI Taxonomy" id="348720"/>
    <lineage>
        <taxon>Eukaryota</taxon>
        <taxon>Metazoa</taxon>
        <taxon>Ecdysozoa</taxon>
        <taxon>Arthropoda</taxon>
        <taxon>Hexapoda</taxon>
        <taxon>Insecta</taxon>
        <taxon>Pterygota</taxon>
        <taxon>Neoptera</taxon>
        <taxon>Endopterygota</taxon>
        <taxon>Lepidoptera</taxon>
        <taxon>Glossata</taxon>
        <taxon>Ditrysia</taxon>
        <taxon>Papilionoidea</taxon>
        <taxon>Nymphalidae</taxon>
        <taxon>Satyrinae</taxon>
        <taxon>Satyrini</taxon>
        <taxon>Parargina</taxon>
        <taxon>Pararge</taxon>
    </lineage>
</organism>
<protein>
    <submittedName>
        <fullName evidence="1">Jg27108 protein</fullName>
    </submittedName>
</protein>
<evidence type="ECO:0000313" key="1">
    <source>
        <dbReference type="EMBL" id="CAH2215839.1"/>
    </source>
</evidence>
<sequence length="95" mass="10616">MCQKNKIQFHFKIPRAPLHFPNEQLASALWLPYITLSPQRAGTHVWCLPKGVAMRTCAASTCGLLRSARMSAHSSPYRMVSRLALQQTGLGETSY</sequence>
<comment type="caution">
    <text evidence="1">The sequence shown here is derived from an EMBL/GenBank/DDBJ whole genome shotgun (WGS) entry which is preliminary data.</text>
</comment>
<keyword evidence="2" id="KW-1185">Reference proteome</keyword>
<evidence type="ECO:0000313" key="2">
    <source>
        <dbReference type="Proteomes" id="UP000838756"/>
    </source>
</evidence>